<keyword evidence="4" id="KW-1185">Reference proteome</keyword>
<evidence type="ECO:0000313" key="4">
    <source>
        <dbReference type="Proteomes" id="UP000887566"/>
    </source>
</evidence>
<reference evidence="5" key="1">
    <citation type="submission" date="2022-11" db="UniProtKB">
        <authorList>
            <consortium name="WormBaseParasite"/>
        </authorList>
    </citation>
    <scope>IDENTIFICATION</scope>
</reference>
<organism evidence="4 5">
    <name type="scientific">Plectus sambesii</name>
    <dbReference type="NCBI Taxonomy" id="2011161"/>
    <lineage>
        <taxon>Eukaryota</taxon>
        <taxon>Metazoa</taxon>
        <taxon>Ecdysozoa</taxon>
        <taxon>Nematoda</taxon>
        <taxon>Chromadorea</taxon>
        <taxon>Plectida</taxon>
        <taxon>Plectina</taxon>
        <taxon>Plectoidea</taxon>
        <taxon>Plectidae</taxon>
        <taxon>Plectus</taxon>
    </lineage>
</organism>
<evidence type="ECO:0000256" key="1">
    <source>
        <dbReference type="SAM" id="MobiDB-lite"/>
    </source>
</evidence>
<proteinExistence type="predicted"/>
<dbReference type="SUPFAM" id="SSF52058">
    <property type="entry name" value="L domain-like"/>
    <property type="match status" value="1"/>
</dbReference>
<dbReference type="Proteomes" id="UP000887566">
    <property type="component" value="Unplaced"/>
</dbReference>
<feature type="compositionally biased region" description="Basic and acidic residues" evidence="1">
    <location>
        <begin position="54"/>
        <end position="67"/>
    </location>
</feature>
<evidence type="ECO:0000256" key="2">
    <source>
        <dbReference type="SAM" id="SignalP"/>
    </source>
</evidence>
<dbReference type="AlphaFoldDB" id="A0A914UXI2"/>
<dbReference type="InterPro" id="IPR000494">
    <property type="entry name" value="Rcpt_L-dom"/>
</dbReference>
<name>A0A914UXI2_9BILA</name>
<feature type="region of interest" description="Disordered" evidence="1">
    <location>
        <begin position="35"/>
        <end position="72"/>
    </location>
</feature>
<feature type="domain" description="Receptor L-domain" evidence="3">
    <location>
        <begin position="87"/>
        <end position="210"/>
    </location>
</feature>
<sequence length="265" mass="29924">MGAERCRSFVSSVVIFLLSFTLLFSHIKCHSTKSEHGNRHIRQTANPSTTPSIPERREFCSGTDDGKTQSAPSTAARLQRLRVQYENCVKVRGNLEITFINQGTSNEENADPTATFRFLESIEEVTGYVLIYSNNIRRISLPKLRIVWGDTLYEDAEQSTNSTFSDPQNGAGFVVYNNPNLLYIDMPELRSIERGKIVAAHNNYLCYWRQLSKPPTIDFGQLVGKNNVTNRLLNFHASHLKNFKSCTRSTSLCHPNCTSGHCWGP</sequence>
<feature type="chain" id="PRO_5037552986" evidence="2">
    <location>
        <begin position="26"/>
        <end position="265"/>
    </location>
</feature>
<dbReference type="Pfam" id="PF01030">
    <property type="entry name" value="Recep_L_domain"/>
    <property type="match status" value="1"/>
</dbReference>
<dbReference type="WBParaSite" id="PSAMB.scaffold13220size2373.g35351.t1">
    <property type="protein sequence ID" value="PSAMB.scaffold13220size2373.g35351.t1"/>
    <property type="gene ID" value="PSAMB.scaffold13220size2373.g35351"/>
</dbReference>
<feature type="signal peptide" evidence="2">
    <location>
        <begin position="1"/>
        <end position="25"/>
    </location>
</feature>
<evidence type="ECO:0000259" key="3">
    <source>
        <dbReference type="Pfam" id="PF01030"/>
    </source>
</evidence>
<dbReference type="InterPro" id="IPR036941">
    <property type="entry name" value="Rcpt_L-dom_sf"/>
</dbReference>
<protein>
    <submittedName>
        <fullName evidence="5">Receptor L-domain domain-containing protein</fullName>
    </submittedName>
</protein>
<dbReference type="Gene3D" id="3.80.20.20">
    <property type="entry name" value="Receptor L-domain"/>
    <property type="match status" value="1"/>
</dbReference>
<evidence type="ECO:0000313" key="5">
    <source>
        <dbReference type="WBParaSite" id="PSAMB.scaffold13220size2373.g35351.t1"/>
    </source>
</evidence>
<keyword evidence="2" id="KW-0732">Signal</keyword>
<accession>A0A914UXI2</accession>
<feature type="compositionally biased region" description="Polar residues" evidence="1">
    <location>
        <begin position="43"/>
        <end position="52"/>
    </location>
</feature>